<protein>
    <submittedName>
        <fullName evidence="1">Uncharacterized protein</fullName>
    </submittedName>
</protein>
<gene>
    <name evidence="1" type="ORF">EVAR_82397_1</name>
</gene>
<sequence>MEDFVTHIEKYPCIWIQLSRQNPTRLGLRKTLRKRKKKWKKIKKNINTTLSADAVTASLTAVVNSPNPSWSSVEG</sequence>
<reference evidence="1 2" key="1">
    <citation type="journal article" date="2019" name="Commun. Biol.">
        <title>The bagworm genome reveals a unique fibroin gene that provides high tensile strength.</title>
        <authorList>
            <person name="Kono N."/>
            <person name="Nakamura H."/>
            <person name="Ohtoshi R."/>
            <person name="Tomita M."/>
            <person name="Numata K."/>
            <person name="Arakawa K."/>
        </authorList>
    </citation>
    <scope>NUCLEOTIDE SEQUENCE [LARGE SCALE GENOMIC DNA]</scope>
</reference>
<dbReference type="AlphaFoldDB" id="A0A4C1UA22"/>
<keyword evidence="2" id="KW-1185">Reference proteome</keyword>
<comment type="caution">
    <text evidence="1">The sequence shown here is derived from an EMBL/GenBank/DDBJ whole genome shotgun (WGS) entry which is preliminary data.</text>
</comment>
<proteinExistence type="predicted"/>
<dbReference type="EMBL" id="BGZK01000148">
    <property type="protein sequence ID" value="GBP23232.1"/>
    <property type="molecule type" value="Genomic_DNA"/>
</dbReference>
<evidence type="ECO:0000313" key="2">
    <source>
        <dbReference type="Proteomes" id="UP000299102"/>
    </source>
</evidence>
<accession>A0A4C1UA22</accession>
<organism evidence="1 2">
    <name type="scientific">Eumeta variegata</name>
    <name type="common">Bagworm moth</name>
    <name type="synonym">Eumeta japonica</name>
    <dbReference type="NCBI Taxonomy" id="151549"/>
    <lineage>
        <taxon>Eukaryota</taxon>
        <taxon>Metazoa</taxon>
        <taxon>Ecdysozoa</taxon>
        <taxon>Arthropoda</taxon>
        <taxon>Hexapoda</taxon>
        <taxon>Insecta</taxon>
        <taxon>Pterygota</taxon>
        <taxon>Neoptera</taxon>
        <taxon>Endopterygota</taxon>
        <taxon>Lepidoptera</taxon>
        <taxon>Glossata</taxon>
        <taxon>Ditrysia</taxon>
        <taxon>Tineoidea</taxon>
        <taxon>Psychidae</taxon>
        <taxon>Oiketicinae</taxon>
        <taxon>Eumeta</taxon>
    </lineage>
</organism>
<dbReference type="Proteomes" id="UP000299102">
    <property type="component" value="Unassembled WGS sequence"/>
</dbReference>
<name>A0A4C1UA22_EUMVA</name>
<evidence type="ECO:0000313" key="1">
    <source>
        <dbReference type="EMBL" id="GBP23232.1"/>
    </source>
</evidence>